<dbReference type="AlphaFoldDB" id="A0A1B7N6W4"/>
<gene>
    <name evidence="1" type="ORF">K503DRAFT_781291</name>
</gene>
<dbReference type="EMBL" id="KV448206">
    <property type="protein sequence ID" value="OAX40605.1"/>
    <property type="molecule type" value="Genomic_DNA"/>
</dbReference>
<dbReference type="Proteomes" id="UP000092154">
    <property type="component" value="Unassembled WGS sequence"/>
</dbReference>
<proteinExistence type="predicted"/>
<reference evidence="1 2" key="1">
    <citation type="submission" date="2016-06" db="EMBL/GenBank/DDBJ databases">
        <title>Comparative genomics of the ectomycorrhizal sister species Rhizopogon vinicolor and Rhizopogon vesiculosus (Basidiomycota: Boletales) reveals a divergence of the mating type B locus.</title>
        <authorList>
            <consortium name="DOE Joint Genome Institute"/>
            <person name="Mujic A.B."/>
            <person name="Kuo A."/>
            <person name="Tritt A."/>
            <person name="Lipzen A."/>
            <person name="Chen C."/>
            <person name="Johnson J."/>
            <person name="Sharma A."/>
            <person name="Barry K."/>
            <person name="Grigoriev I.V."/>
            <person name="Spatafora J.W."/>
        </authorList>
    </citation>
    <scope>NUCLEOTIDE SEQUENCE [LARGE SCALE GENOMIC DNA]</scope>
    <source>
        <strain evidence="1 2">AM-OR11-026</strain>
    </source>
</reference>
<evidence type="ECO:0000313" key="1">
    <source>
        <dbReference type="EMBL" id="OAX40605.1"/>
    </source>
</evidence>
<protein>
    <submittedName>
        <fullName evidence="1">Uncharacterized protein</fullName>
    </submittedName>
</protein>
<sequence length="152" mass="17356">MTRRSEGCEFDPRGLPDFALYITTYGPRKGRNDLTSSKTQVGHVRPLFQTESKFKKVYFVLDSSMKSGKHLGRWLLARLQVRRPYKSGWRNYRKRLVKACGVLLGHRGGVPLSTHKNAPNWLVTEPFGMTLALRPRGKLDNEAEQDLCSTGY</sequence>
<accession>A0A1B7N6W4</accession>
<name>A0A1B7N6W4_9AGAM</name>
<organism evidence="1 2">
    <name type="scientific">Rhizopogon vinicolor AM-OR11-026</name>
    <dbReference type="NCBI Taxonomy" id="1314800"/>
    <lineage>
        <taxon>Eukaryota</taxon>
        <taxon>Fungi</taxon>
        <taxon>Dikarya</taxon>
        <taxon>Basidiomycota</taxon>
        <taxon>Agaricomycotina</taxon>
        <taxon>Agaricomycetes</taxon>
        <taxon>Agaricomycetidae</taxon>
        <taxon>Boletales</taxon>
        <taxon>Suillineae</taxon>
        <taxon>Rhizopogonaceae</taxon>
        <taxon>Rhizopogon</taxon>
    </lineage>
</organism>
<dbReference type="InParanoid" id="A0A1B7N6W4"/>
<keyword evidence="2" id="KW-1185">Reference proteome</keyword>
<evidence type="ECO:0000313" key="2">
    <source>
        <dbReference type="Proteomes" id="UP000092154"/>
    </source>
</evidence>